<organism evidence="1 2">
    <name type="scientific">Octopus sinensis</name>
    <name type="common">East Asian common octopus</name>
    <dbReference type="NCBI Taxonomy" id="2607531"/>
    <lineage>
        <taxon>Eukaryota</taxon>
        <taxon>Metazoa</taxon>
        <taxon>Spiralia</taxon>
        <taxon>Lophotrochozoa</taxon>
        <taxon>Mollusca</taxon>
        <taxon>Cephalopoda</taxon>
        <taxon>Coleoidea</taxon>
        <taxon>Octopodiformes</taxon>
        <taxon>Octopoda</taxon>
        <taxon>Incirrata</taxon>
        <taxon>Octopodidae</taxon>
        <taxon>Octopus</taxon>
    </lineage>
</organism>
<dbReference type="Proteomes" id="UP000515154">
    <property type="component" value="Unplaced"/>
</dbReference>
<evidence type="ECO:0000313" key="1">
    <source>
        <dbReference type="Proteomes" id="UP000515154"/>
    </source>
</evidence>
<keyword evidence="1" id="KW-1185">Reference proteome</keyword>
<dbReference type="AlphaFoldDB" id="A0A6P7TRN6"/>
<dbReference type="RefSeq" id="XP_029654443.1">
    <property type="nucleotide sequence ID" value="XM_029798583.1"/>
</dbReference>
<dbReference type="KEGG" id="osn:115227870"/>
<reference evidence="2" key="1">
    <citation type="submission" date="2025-08" db="UniProtKB">
        <authorList>
            <consortium name="RefSeq"/>
        </authorList>
    </citation>
    <scope>IDENTIFICATION</scope>
</reference>
<evidence type="ECO:0000313" key="2">
    <source>
        <dbReference type="RefSeq" id="XP_029654443.1"/>
    </source>
</evidence>
<gene>
    <name evidence="2" type="primary">LOC115227870</name>
</gene>
<dbReference type="InterPro" id="IPR036179">
    <property type="entry name" value="Ig-like_dom_sf"/>
</dbReference>
<proteinExistence type="predicted"/>
<accession>A0A6P7TRN6</accession>
<protein>
    <submittedName>
        <fullName evidence="2">Uncharacterized protein LOC115227870</fullName>
    </submittedName>
</protein>
<sequence>MGVNYFRIEGVSEQSVGKYLLRIDDTLNECVSEVQVGLDYKQEYDFVLHISPKEVSDDLQFACDISSKTKPQVRWFYNDHELEGFGNYVFFKVVAQNHSVEQPTTRHWHFGQTVGPSN</sequence>
<name>A0A6P7TRN6_9MOLL</name>
<dbReference type="SUPFAM" id="SSF48726">
    <property type="entry name" value="Immunoglobulin"/>
    <property type="match status" value="1"/>
</dbReference>